<organism evidence="2">
    <name type="scientific">metagenome</name>
    <dbReference type="NCBI Taxonomy" id="256318"/>
    <lineage>
        <taxon>unclassified sequences</taxon>
        <taxon>metagenomes</taxon>
    </lineage>
</organism>
<dbReference type="AlphaFoldDB" id="A0A380T9N6"/>
<dbReference type="PANTHER" id="PTHR12526:SF590">
    <property type="entry name" value="ALPHA-MALTOSE-1-PHOSPHATE SYNTHASE"/>
    <property type="match status" value="1"/>
</dbReference>
<dbReference type="Pfam" id="PF13692">
    <property type="entry name" value="Glyco_trans_1_4"/>
    <property type="match status" value="1"/>
</dbReference>
<feature type="domain" description="Glycosyltransferase subfamily 4-like N-terminal" evidence="1">
    <location>
        <begin position="50"/>
        <end position="182"/>
    </location>
</feature>
<dbReference type="SUPFAM" id="SSF53756">
    <property type="entry name" value="UDP-Glycosyltransferase/glycogen phosphorylase"/>
    <property type="match status" value="1"/>
</dbReference>
<reference evidence="2" key="1">
    <citation type="submission" date="2018-07" db="EMBL/GenBank/DDBJ databases">
        <authorList>
            <person name="Quirk P.G."/>
            <person name="Krulwich T.A."/>
        </authorList>
    </citation>
    <scope>NUCLEOTIDE SEQUENCE</scope>
</reference>
<sequence length="379" mass="42003">MEPMTRYDVAFVIEQALGHATHADNLRATIGTDQAIRPHWALIPFETFGISAQIPFFSSNWTVRAGIRARCALRRLSRQARLDAVFIHTQVPALLCTGWLRRLPGFVSLDATPIQYDALGEVYGHRQGHDWLEAIKWRLNRRTFMAALHLIAWSEWARQSLVRDYRVPEDKVTVIPPGVDISAWRPRQPVRRSASDPVKILFVGGNLARKGGLLLLEAFRSLQMPQVELHVVTRDEVEAGQGVFVYRDMAPNEERLKALYHRCDIFALPTYGDCLALVLLEAAAAGLAIISTDLGGIPEVVRDGETGLIVPVGDRLALAEALRALIGQPDLRARLAQAAMAHVAASYDAAKNARRLVALISEHIADVRSGRTGEAWAAR</sequence>
<accession>A0A380T9N6</accession>
<dbReference type="EMBL" id="UIDG01000066">
    <property type="protein sequence ID" value="SUS04928.1"/>
    <property type="molecule type" value="Genomic_DNA"/>
</dbReference>
<dbReference type="PANTHER" id="PTHR12526">
    <property type="entry name" value="GLYCOSYLTRANSFERASE"/>
    <property type="match status" value="1"/>
</dbReference>
<dbReference type="CDD" id="cd03801">
    <property type="entry name" value="GT4_PimA-like"/>
    <property type="match status" value="1"/>
</dbReference>
<name>A0A380T9N6_9ZZZZ</name>
<keyword evidence="2" id="KW-0808">Transferase</keyword>
<gene>
    <name evidence="2" type="ORF">DF3PB_1580003</name>
</gene>
<dbReference type="InterPro" id="IPR028098">
    <property type="entry name" value="Glyco_trans_4-like_N"/>
</dbReference>
<dbReference type="Gene3D" id="3.40.50.2000">
    <property type="entry name" value="Glycogen Phosphorylase B"/>
    <property type="match status" value="2"/>
</dbReference>
<evidence type="ECO:0000313" key="2">
    <source>
        <dbReference type="EMBL" id="SUS04928.1"/>
    </source>
</evidence>
<evidence type="ECO:0000259" key="1">
    <source>
        <dbReference type="Pfam" id="PF13439"/>
    </source>
</evidence>
<dbReference type="Pfam" id="PF13439">
    <property type="entry name" value="Glyco_transf_4"/>
    <property type="match status" value="1"/>
</dbReference>
<proteinExistence type="predicted"/>
<protein>
    <submittedName>
        <fullName evidence="2">Glycosyl transferase group 1</fullName>
    </submittedName>
</protein>
<dbReference type="GO" id="GO:0016757">
    <property type="term" value="F:glycosyltransferase activity"/>
    <property type="evidence" value="ECO:0007669"/>
    <property type="project" value="TreeGrafter"/>
</dbReference>